<dbReference type="EMBL" id="JAZAQF010000086">
    <property type="protein sequence ID" value="MFG3819204.1"/>
    <property type="molecule type" value="Genomic_DNA"/>
</dbReference>
<evidence type="ECO:0000313" key="2">
    <source>
        <dbReference type="EMBL" id="MFG3819204.1"/>
    </source>
</evidence>
<protein>
    <submittedName>
        <fullName evidence="2">Alpha/beta hydrolase</fullName>
    </submittedName>
</protein>
<reference evidence="3" key="1">
    <citation type="journal article" date="2024" name="Algal Res.">
        <title>Biochemical, toxicological and genomic investigation of a high-biomass producing Limnothrix strain isolated from Italian shallow drinking water reservoir.</title>
        <authorList>
            <person name="Simonazzi M."/>
            <person name="Shishido T.K."/>
            <person name="Delbaje E."/>
            <person name="Wahlsten M."/>
            <person name="Fewer D.P."/>
            <person name="Sivonen K."/>
            <person name="Pezzolesi L."/>
            <person name="Pistocchi R."/>
        </authorList>
    </citation>
    <scope>NUCLEOTIDE SEQUENCE [LARGE SCALE GENOMIC DNA]</scope>
    <source>
        <strain evidence="3">LRLZ20PSL1</strain>
    </source>
</reference>
<name>A0ABW7CG25_9CYAN</name>
<evidence type="ECO:0000313" key="3">
    <source>
        <dbReference type="Proteomes" id="UP001604335"/>
    </source>
</evidence>
<keyword evidence="3" id="KW-1185">Reference proteome</keyword>
<dbReference type="Pfam" id="PF07176">
    <property type="entry name" value="DUF1400"/>
    <property type="match status" value="1"/>
</dbReference>
<keyword evidence="2" id="KW-0378">Hydrolase</keyword>
<proteinExistence type="predicted"/>
<dbReference type="RefSeq" id="WP_393014950.1">
    <property type="nucleotide sequence ID" value="NZ_JAZAQF010000086.1"/>
</dbReference>
<sequence>MVMSVGSLLSDSGPGCAIAPASLLGVAPVKSLRCLLRRGHLALLGAGVALLSLAPMAQAADQIQIRYGPIGVSATLKDLQAFAADKPVSDSFNSLLGQIESYGKVPRDRLRGYLNTSIDLKVLGIDPADAVKLSYGFVGERLLKRVSEVIYPPYDRGNFYALRGALVTAIMDDGKISVLEVLEDYGPSVVRLDAAGAMGMANEIRDAIGQFLPSK</sequence>
<comment type="caution">
    <text evidence="2">The sequence shown here is derived from an EMBL/GenBank/DDBJ whole genome shotgun (WGS) entry which is preliminary data.</text>
</comment>
<dbReference type="GO" id="GO:0016787">
    <property type="term" value="F:hydrolase activity"/>
    <property type="evidence" value="ECO:0007669"/>
    <property type="project" value="UniProtKB-KW"/>
</dbReference>
<gene>
    <name evidence="2" type="ORF">VPK24_16285</name>
</gene>
<dbReference type="InterPro" id="IPR010802">
    <property type="entry name" value="DUF1400"/>
</dbReference>
<evidence type="ECO:0000259" key="1">
    <source>
        <dbReference type="Pfam" id="PF07176"/>
    </source>
</evidence>
<feature type="domain" description="DUF1400" evidence="1">
    <location>
        <begin position="59"/>
        <end position="193"/>
    </location>
</feature>
<organism evidence="2 3">
    <name type="scientific">Limnothrix redekei LRLZ20PSL1</name>
    <dbReference type="NCBI Taxonomy" id="3112953"/>
    <lineage>
        <taxon>Bacteria</taxon>
        <taxon>Bacillati</taxon>
        <taxon>Cyanobacteriota</taxon>
        <taxon>Cyanophyceae</taxon>
        <taxon>Pseudanabaenales</taxon>
        <taxon>Pseudanabaenaceae</taxon>
        <taxon>Limnothrix</taxon>
    </lineage>
</organism>
<accession>A0ABW7CG25</accession>
<dbReference type="Proteomes" id="UP001604335">
    <property type="component" value="Unassembled WGS sequence"/>
</dbReference>